<dbReference type="Pfam" id="PF13413">
    <property type="entry name" value="HTH_25"/>
    <property type="match status" value="1"/>
</dbReference>
<name>A0ABY3X7R2_9GAMM</name>
<dbReference type="EMBL" id="CP093547">
    <property type="protein sequence ID" value="UNP27519.1"/>
    <property type="molecule type" value="Genomic_DNA"/>
</dbReference>
<dbReference type="Proteomes" id="UP000829194">
    <property type="component" value="Chromosome"/>
</dbReference>
<evidence type="ECO:0000259" key="3">
    <source>
        <dbReference type="Pfam" id="PF13464"/>
    </source>
</evidence>
<evidence type="ECO:0000313" key="5">
    <source>
        <dbReference type="Proteomes" id="UP000829194"/>
    </source>
</evidence>
<dbReference type="InterPro" id="IPR025194">
    <property type="entry name" value="RodZ-like_C"/>
</dbReference>
<feature type="compositionally biased region" description="Low complexity" evidence="1">
    <location>
        <begin position="149"/>
        <end position="165"/>
    </location>
</feature>
<dbReference type="RefSeq" id="WP_057943228.1">
    <property type="nucleotide sequence ID" value="NZ_CP011131.1"/>
</dbReference>
<dbReference type="InterPro" id="IPR010982">
    <property type="entry name" value="Lambda_DNA-bd_dom_sf"/>
</dbReference>
<sequence length="278" mass="29073">MMQSNEFATEVGGSCGARLKQARETAGLSIEDVAARLKMPSRVVRSLESDDIASLGAPVFVRGQLRSYARLVGIDLESQLSGTPVASTAPSELVSHTHTPRYRRVFEQTTRRAVYIVMTAAIAVPIWIATRHPNSNSTVQSLDMAALPAGPAGAAPSQTGAAAPADSTPPQRTPLIASMTPPLPQAQAQAAKTLNLKFSGDSWVQIVGTDGSKLEEGILGAGQERSYTPGDVASVRLGNISAVEVRNAGQPVDLAPFSRANVARFTLSSDGSLAPVSD</sequence>
<evidence type="ECO:0000256" key="1">
    <source>
        <dbReference type="SAM" id="MobiDB-lite"/>
    </source>
</evidence>
<dbReference type="Pfam" id="PF13464">
    <property type="entry name" value="RodZ_C"/>
    <property type="match status" value="1"/>
</dbReference>
<protein>
    <submittedName>
        <fullName evidence="4">DUF4115 domain-containing protein</fullName>
    </submittedName>
</protein>
<reference evidence="4 5" key="1">
    <citation type="submission" date="2022-03" db="EMBL/GenBank/DDBJ databases">
        <title>Complete genome sequence of Lysobacter capsici VKM B-2533 and Lysobacter gummosus 10.1.1, promising sources of lytic agents.</title>
        <authorList>
            <person name="Tarlachkov S.V."/>
            <person name="Kudryakova I.V."/>
            <person name="Afoshin A.S."/>
            <person name="Leontyevskaya E.A."/>
            <person name="Leontyevskaya N.V."/>
        </authorList>
    </citation>
    <scope>NUCLEOTIDE SEQUENCE [LARGE SCALE GENOMIC DNA]</scope>
    <source>
        <strain evidence="4 5">10.1.1</strain>
    </source>
</reference>
<feature type="domain" description="Cytoskeleton protein RodZ-like C-terminal" evidence="3">
    <location>
        <begin position="196"/>
        <end position="266"/>
    </location>
</feature>
<feature type="region of interest" description="Disordered" evidence="1">
    <location>
        <begin position="149"/>
        <end position="170"/>
    </location>
</feature>
<dbReference type="PANTHER" id="PTHR34475:SF1">
    <property type="entry name" value="CYTOSKELETON PROTEIN RODZ"/>
    <property type="match status" value="1"/>
</dbReference>
<dbReference type="InterPro" id="IPR001387">
    <property type="entry name" value="Cro/C1-type_HTH"/>
</dbReference>
<keyword evidence="5" id="KW-1185">Reference proteome</keyword>
<keyword evidence="2" id="KW-1133">Transmembrane helix</keyword>
<proteinExistence type="predicted"/>
<keyword evidence="2" id="KW-0812">Transmembrane</keyword>
<evidence type="ECO:0000313" key="4">
    <source>
        <dbReference type="EMBL" id="UNP27519.1"/>
    </source>
</evidence>
<organism evidence="4 5">
    <name type="scientific">Lysobacter gummosus</name>
    <dbReference type="NCBI Taxonomy" id="262324"/>
    <lineage>
        <taxon>Bacteria</taxon>
        <taxon>Pseudomonadati</taxon>
        <taxon>Pseudomonadota</taxon>
        <taxon>Gammaproteobacteria</taxon>
        <taxon>Lysobacterales</taxon>
        <taxon>Lysobacteraceae</taxon>
        <taxon>Lysobacter</taxon>
    </lineage>
</organism>
<dbReference type="PANTHER" id="PTHR34475">
    <property type="match status" value="1"/>
</dbReference>
<dbReference type="CDD" id="cd00093">
    <property type="entry name" value="HTH_XRE"/>
    <property type="match status" value="1"/>
</dbReference>
<feature type="transmembrane region" description="Helical" evidence="2">
    <location>
        <begin position="113"/>
        <end position="130"/>
    </location>
</feature>
<evidence type="ECO:0000256" key="2">
    <source>
        <dbReference type="SAM" id="Phobius"/>
    </source>
</evidence>
<keyword evidence="2" id="KW-0472">Membrane</keyword>
<gene>
    <name evidence="4" type="ORF">MOV92_13375</name>
</gene>
<dbReference type="SUPFAM" id="SSF47413">
    <property type="entry name" value="lambda repressor-like DNA-binding domains"/>
    <property type="match status" value="1"/>
</dbReference>
<dbReference type="Gene3D" id="1.10.260.40">
    <property type="entry name" value="lambda repressor-like DNA-binding domains"/>
    <property type="match status" value="1"/>
</dbReference>
<dbReference type="InterPro" id="IPR050400">
    <property type="entry name" value="Bact_Cytoskel_RodZ"/>
</dbReference>
<accession>A0ABY3X7R2</accession>